<dbReference type="SUPFAM" id="SSF48452">
    <property type="entry name" value="TPR-like"/>
    <property type="match status" value="2"/>
</dbReference>
<evidence type="ECO:0000313" key="4">
    <source>
        <dbReference type="EMBL" id="GLS04047.1"/>
    </source>
</evidence>
<dbReference type="PANTHER" id="PTHR44943:SF8">
    <property type="entry name" value="TPR REPEAT-CONTAINING PROTEIN MJ0263"/>
    <property type="match status" value="1"/>
</dbReference>
<sequence length="1143" mass="129538">MTQFADHFSSAQTYHQQGQLELALANYQEALLLDNDNSEVLYLIGTCKLQQGKLSEAVHFLEKSILISPNNYHALINLGLIFYEQNLFFQAAEKFQKALEIGEHTPSLYVQMGLALFGCGEYKSANEHFQIANDFGNNEPLLYTTWISSLLVQFRNIEAFDVAERWAKVDSSHANQAQAQQLIALSKARLPQATDLKTGNREFLDNHLAYEAWCAQYENDMPEAIRLYERHLLNCPADARAHFSHAVCLFQEGHYAKAWEEFEWRNKEGGVAKTIFANFPQWTGIEPGMVLVHSEQGAGDVLQFMRFFPLMQQRGAKVVFASYNEILELLRQNDQSETIEDSDLELNFDYQISLLSLGKIFCSNAIDIAANQQYVFANTQKSQEWKNRLSRYSGLKVGLVWAGNRRHVNDVNRSMSLAQWSFLAEIRGLDLFSLQKGGAEQEIACLPPWFHINDLGPEISDFGDTAAILENLDLLITVDTSVAHLAGAMHKPVWVFLPANSDWRWELKNNSTPWYPTMKLFRQDIESGWQQAFSEIRTLLGTQVTTLDFASLDDIDSNGAKHSKANRRLACHAIAQKMKGKLEDLPNDFKSSLEKFYPDLNIYIEAILGKSHEIAVAALEGNDLYIRAASHALIASEYPLDPTAEKLLDQFQNNDVPILGKLLGLIANHHSRFEESLAHFTTYLRSSPRDLEALMLAGKAAVNLRKINFGIELIQYACTYHPDSASAWHMLGWALQQRHSWRASTIALQTALRLQADNPIDVNSLLCQAYLALGEFDDAEELINKLSGDWPDSLELMWMKIRKANVLGQHEFALQVLEQARKKNLTNSQIVLSESMVRLALNNSHAAWHQYESRLSSPIADTLDRFFPNHGIPKWGGEELGKKRLLVFAEQGLGDTLHFMHYYLPLRDRVVWIAPDKLVNYLRDYFPHVLPKSEAKINLPQADCYCESMSFPALTGITDLEFNLFKEIDAHKPKRAFPEIDKILSRANGRPKVGMVWAGNPAHVNDYWRSCNISYFKDLLSRNDMAVFSLQKDEASNQILSLARHLWPENLAVALDDMTSTAYALSKLDILISVDTAIAHLAGSLGVPTILLLGAANDWRWGVREAPRKIYPSVYPIFQEKINDWSSSVEQAITLLEDLINRP</sequence>
<dbReference type="SUPFAM" id="SSF53756">
    <property type="entry name" value="UDP-Glycosyltransferase/glycogen phosphorylase"/>
    <property type="match status" value="2"/>
</dbReference>
<dbReference type="EMBL" id="BSOZ01000012">
    <property type="protein sequence ID" value="GLS04047.1"/>
    <property type="molecule type" value="Genomic_DNA"/>
</dbReference>
<feature type="repeat" description="TPR" evidence="3">
    <location>
        <begin position="72"/>
        <end position="105"/>
    </location>
</feature>
<dbReference type="InterPro" id="IPR051685">
    <property type="entry name" value="Ycf3/AcsC/BcsC/TPR_MFPF"/>
</dbReference>
<evidence type="ECO:0000313" key="5">
    <source>
        <dbReference type="Proteomes" id="UP001156836"/>
    </source>
</evidence>
<dbReference type="InterPro" id="IPR002201">
    <property type="entry name" value="Glyco_trans_9"/>
</dbReference>
<dbReference type="RefSeq" id="WP_083930557.1">
    <property type="nucleotide sequence ID" value="NZ_BSOZ01000012.1"/>
</dbReference>
<gene>
    <name evidence="4" type="ORF">GCM10007860_11930</name>
</gene>
<reference evidence="5" key="1">
    <citation type="journal article" date="2019" name="Int. J. Syst. Evol. Microbiol.">
        <title>The Global Catalogue of Microorganisms (GCM) 10K type strain sequencing project: providing services to taxonomists for standard genome sequencing and annotation.</title>
        <authorList>
            <consortium name="The Broad Institute Genomics Platform"/>
            <consortium name="The Broad Institute Genome Sequencing Center for Infectious Disease"/>
            <person name="Wu L."/>
            <person name="Ma J."/>
        </authorList>
    </citation>
    <scope>NUCLEOTIDE SEQUENCE [LARGE SCALE GENOMIC DNA]</scope>
    <source>
        <strain evidence="5">NBRC 104970</strain>
    </source>
</reference>
<comment type="caution">
    <text evidence="4">The sequence shown here is derived from an EMBL/GenBank/DDBJ whole genome shotgun (WGS) entry which is preliminary data.</text>
</comment>
<dbReference type="Gene3D" id="1.25.40.10">
    <property type="entry name" value="Tetratricopeptide repeat domain"/>
    <property type="match status" value="3"/>
</dbReference>
<keyword evidence="2 3" id="KW-0802">TPR repeat</keyword>
<name>A0ABQ6BRH6_9NEIS</name>
<organism evidence="4 5">
    <name type="scientific">Chitiniphilus shinanonensis</name>
    <dbReference type="NCBI Taxonomy" id="553088"/>
    <lineage>
        <taxon>Bacteria</taxon>
        <taxon>Pseudomonadati</taxon>
        <taxon>Pseudomonadota</taxon>
        <taxon>Betaproteobacteria</taxon>
        <taxon>Neisseriales</taxon>
        <taxon>Chitinibacteraceae</taxon>
        <taxon>Chitiniphilus</taxon>
    </lineage>
</organism>
<dbReference type="Pfam" id="PF14559">
    <property type="entry name" value="TPR_19"/>
    <property type="match status" value="1"/>
</dbReference>
<dbReference type="SMART" id="SM00028">
    <property type="entry name" value="TPR"/>
    <property type="match status" value="5"/>
</dbReference>
<dbReference type="Gene3D" id="3.40.50.2000">
    <property type="entry name" value="Glycogen Phosphorylase B"/>
    <property type="match status" value="2"/>
</dbReference>
<accession>A0ABQ6BRH6</accession>
<protein>
    <recommendedName>
        <fullName evidence="6">TPR repeat-containing protein</fullName>
    </recommendedName>
</protein>
<feature type="repeat" description="TPR" evidence="3">
    <location>
        <begin position="38"/>
        <end position="71"/>
    </location>
</feature>
<dbReference type="Proteomes" id="UP001156836">
    <property type="component" value="Unassembled WGS sequence"/>
</dbReference>
<proteinExistence type="predicted"/>
<evidence type="ECO:0000256" key="1">
    <source>
        <dbReference type="ARBA" id="ARBA00022737"/>
    </source>
</evidence>
<dbReference type="PROSITE" id="PS50005">
    <property type="entry name" value="TPR"/>
    <property type="match status" value="2"/>
</dbReference>
<evidence type="ECO:0008006" key="6">
    <source>
        <dbReference type="Google" id="ProtNLM"/>
    </source>
</evidence>
<dbReference type="Pfam" id="PF01075">
    <property type="entry name" value="Glyco_transf_9"/>
    <property type="match status" value="1"/>
</dbReference>
<keyword evidence="1" id="KW-0677">Repeat</keyword>
<dbReference type="PANTHER" id="PTHR44943">
    <property type="entry name" value="CELLULOSE SYNTHASE OPERON PROTEIN C"/>
    <property type="match status" value="1"/>
</dbReference>
<evidence type="ECO:0000256" key="3">
    <source>
        <dbReference type="PROSITE-ProRule" id="PRU00339"/>
    </source>
</evidence>
<keyword evidence="5" id="KW-1185">Reference proteome</keyword>
<evidence type="ECO:0000256" key="2">
    <source>
        <dbReference type="ARBA" id="ARBA00022803"/>
    </source>
</evidence>
<dbReference type="InterPro" id="IPR011990">
    <property type="entry name" value="TPR-like_helical_dom_sf"/>
</dbReference>
<dbReference type="InterPro" id="IPR019734">
    <property type="entry name" value="TPR_rpt"/>
</dbReference>